<feature type="domain" description="Peptidase S11 D-Ala-D-Ala carboxypeptidase A C-terminal" evidence="17">
    <location>
        <begin position="331"/>
        <end position="422"/>
    </location>
</feature>
<dbReference type="SUPFAM" id="SSF69189">
    <property type="entry name" value="Penicillin-binding protein associated domain"/>
    <property type="match status" value="1"/>
</dbReference>
<keyword evidence="11" id="KW-0961">Cell wall biogenesis/degradation</keyword>
<evidence type="ECO:0000256" key="7">
    <source>
        <dbReference type="ARBA" id="ARBA00022729"/>
    </source>
</evidence>
<evidence type="ECO:0000259" key="17">
    <source>
        <dbReference type="SMART" id="SM00936"/>
    </source>
</evidence>
<dbReference type="EMBL" id="VAFM01000001">
    <property type="protein sequence ID" value="TKW61337.1"/>
    <property type="molecule type" value="Genomic_DNA"/>
</dbReference>
<dbReference type="Pfam" id="PF07943">
    <property type="entry name" value="PBP5_C"/>
    <property type="match status" value="1"/>
</dbReference>
<evidence type="ECO:0000256" key="12">
    <source>
        <dbReference type="ARBA" id="ARBA00034000"/>
    </source>
</evidence>
<evidence type="ECO:0000256" key="2">
    <source>
        <dbReference type="ARBA" id="ARBA00004752"/>
    </source>
</evidence>
<keyword evidence="9" id="KW-0133">Cell shape</keyword>
<dbReference type="PRINTS" id="PR00725">
    <property type="entry name" value="DADACBPTASE1"/>
</dbReference>
<comment type="pathway">
    <text evidence="2">Cell wall biogenesis; peptidoglycan biosynthesis.</text>
</comment>
<evidence type="ECO:0000256" key="8">
    <source>
        <dbReference type="ARBA" id="ARBA00022801"/>
    </source>
</evidence>
<feature type="compositionally biased region" description="Polar residues" evidence="16">
    <location>
        <begin position="11"/>
        <end position="28"/>
    </location>
</feature>
<evidence type="ECO:0000256" key="10">
    <source>
        <dbReference type="ARBA" id="ARBA00022984"/>
    </source>
</evidence>
<dbReference type="GO" id="GO:0009002">
    <property type="term" value="F:serine-type D-Ala-D-Ala carboxypeptidase activity"/>
    <property type="evidence" value="ECO:0007669"/>
    <property type="project" value="UniProtKB-EC"/>
</dbReference>
<evidence type="ECO:0000256" key="16">
    <source>
        <dbReference type="SAM" id="MobiDB-lite"/>
    </source>
</evidence>
<evidence type="ECO:0000256" key="5">
    <source>
        <dbReference type="ARBA" id="ARBA00022645"/>
    </source>
</evidence>
<sequence length="439" mass="47155">MPMPLCKKRSAQASPKPSSRSTTNNTSLPKPWPPQEAIVLNSTQLRPNLPAMKRVILSLVLAATVSTSVLAQTATAPAAAETSATAPVSQYTKAIYVYHPDTGTILINDNGDMLAGPASLTKLMTLYLTFEALKEGRITLQTPVNVSEKAWRTQGSKMFIEVGKPVSVEMLIKGIAIVSGNDACVAIAEQLGGTEEGFAEMMNKKAKDLGMTHTTFRNSNGMPDPQQRTTAHDVAMLLTAIFRDFPEYKKYLAEESFVWNNITQQNRNGLLHADVGIDAGKTGHTEESGYHLASTAVQNGERLVVVVMGTSGFSEREGTSLQAYRTLFASHATKEIFRAGDAIVTDVPVWHGNVSKVNLTVPESVKAYLNRSNPGEAKATVTYDKPLVAPIAADKPVGQITVTLGNGQQITSALVVQQPVAEAGFAGRFFQTLGSKFGF</sequence>
<dbReference type="UniPathway" id="UPA00219"/>
<dbReference type="AlphaFoldDB" id="A0A6N4RC68"/>
<evidence type="ECO:0000256" key="3">
    <source>
        <dbReference type="ARBA" id="ARBA00007164"/>
    </source>
</evidence>
<comment type="catalytic activity">
    <reaction evidence="12">
        <text>Preferential cleavage: (Ac)2-L-Lys-D-Ala-|-D-Ala. Also transpeptidation of peptidyl-alanyl moieties that are N-acyl substituents of D-alanine.</text>
        <dbReference type="EC" id="3.4.16.4"/>
    </reaction>
</comment>
<name>A0A6N4RC68_BLAVI</name>
<dbReference type="Gene3D" id="2.60.410.10">
    <property type="entry name" value="D-Ala-D-Ala carboxypeptidase, C-terminal domain"/>
    <property type="match status" value="1"/>
</dbReference>
<feature type="active site" description="Proton acceptor" evidence="13">
    <location>
        <position position="122"/>
    </location>
</feature>
<evidence type="ECO:0000256" key="6">
    <source>
        <dbReference type="ARBA" id="ARBA00022670"/>
    </source>
</evidence>
<evidence type="ECO:0000256" key="9">
    <source>
        <dbReference type="ARBA" id="ARBA00022960"/>
    </source>
</evidence>
<dbReference type="SMART" id="SM00936">
    <property type="entry name" value="PBP5_C"/>
    <property type="match status" value="1"/>
</dbReference>
<feature type="binding site" evidence="14">
    <location>
        <position position="281"/>
    </location>
    <ligand>
        <name>substrate</name>
    </ligand>
</feature>
<dbReference type="InterPro" id="IPR018044">
    <property type="entry name" value="Peptidase_S11"/>
</dbReference>
<keyword evidence="10" id="KW-0573">Peptidoglycan synthesis</keyword>
<dbReference type="InterPro" id="IPR012907">
    <property type="entry name" value="Peptidase_S11_C"/>
</dbReference>
<evidence type="ECO:0000256" key="15">
    <source>
        <dbReference type="RuleBase" id="RU004016"/>
    </source>
</evidence>
<feature type="compositionally biased region" description="Basic residues" evidence="16">
    <location>
        <begin position="1"/>
        <end position="10"/>
    </location>
</feature>
<dbReference type="GO" id="GO:0008360">
    <property type="term" value="P:regulation of cell shape"/>
    <property type="evidence" value="ECO:0007669"/>
    <property type="project" value="UniProtKB-KW"/>
</dbReference>
<dbReference type="PANTHER" id="PTHR21581:SF6">
    <property type="entry name" value="TRAFFICKING PROTEIN PARTICLE COMPLEX SUBUNIT 12"/>
    <property type="match status" value="1"/>
</dbReference>
<accession>A0A6N4RC68</accession>
<gene>
    <name evidence="18" type="ORF">DI628_01525</name>
</gene>
<comment type="similarity">
    <text evidence="3 15">Belongs to the peptidase S11 family.</text>
</comment>
<evidence type="ECO:0000256" key="13">
    <source>
        <dbReference type="PIRSR" id="PIRSR618044-1"/>
    </source>
</evidence>
<evidence type="ECO:0000313" key="19">
    <source>
        <dbReference type="Proteomes" id="UP000320948"/>
    </source>
</evidence>
<dbReference type="GO" id="GO:0009252">
    <property type="term" value="P:peptidoglycan biosynthetic process"/>
    <property type="evidence" value="ECO:0007669"/>
    <property type="project" value="UniProtKB-UniPathway"/>
</dbReference>
<comment type="function">
    <text evidence="1">Removes C-terminal D-alanyl residues from sugar-peptide cell wall precursors.</text>
</comment>
<dbReference type="Proteomes" id="UP000320948">
    <property type="component" value="Unassembled WGS sequence"/>
</dbReference>
<comment type="caution">
    <text evidence="18">The sequence shown here is derived from an EMBL/GenBank/DDBJ whole genome shotgun (WGS) entry which is preliminary data.</text>
</comment>
<dbReference type="Pfam" id="PF00768">
    <property type="entry name" value="Peptidase_S11"/>
    <property type="match status" value="1"/>
</dbReference>
<dbReference type="InterPro" id="IPR037167">
    <property type="entry name" value="Peptidase_S11_C_sf"/>
</dbReference>
<evidence type="ECO:0000256" key="14">
    <source>
        <dbReference type="PIRSR" id="PIRSR618044-2"/>
    </source>
</evidence>
<dbReference type="InterPro" id="IPR015956">
    <property type="entry name" value="Peniciliin-bd_prot_C_sf"/>
</dbReference>
<dbReference type="InterPro" id="IPR001967">
    <property type="entry name" value="Peptidase_S11_N"/>
</dbReference>
<keyword evidence="8" id="KW-0378">Hydrolase</keyword>
<evidence type="ECO:0000256" key="11">
    <source>
        <dbReference type="ARBA" id="ARBA00023316"/>
    </source>
</evidence>
<protein>
    <recommendedName>
        <fullName evidence="4">serine-type D-Ala-D-Ala carboxypeptidase</fullName>
        <ecNumber evidence="4">3.4.16.4</ecNumber>
    </recommendedName>
</protein>
<keyword evidence="5 18" id="KW-0121">Carboxypeptidase</keyword>
<feature type="active site" description="Acyl-ester intermediate" evidence="13">
    <location>
        <position position="119"/>
    </location>
</feature>
<keyword evidence="6" id="KW-0645">Protease</keyword>
<dbReference type="SUPFAM" id="SSF56601">
    <property type="entry name" value="beta-lactamase/transpeptidase-like"/>
    <property type="match status" value="1"/>
</dbReference>
<keyword evidence="7" id="KW-0732">Signal</keyword>
<dbReference type="Gene3D" id="3.40.710.10">
    <property type="entry name" value="DD-peptidase/beta-lactamase superfamily"/>
    <property type="match status" value="1"/>
</dbReference>
<reference evidence="18 19" key="1">
    <citation type="journal article" date="2017" name="Nat. Commun.">
        <title>In situ click chemistry generation of cyclooxygenase-2 inhibitors.</title>
        <authorList>
            <person name="Bhardwaj A."/>
            <person name="Kaur J."/>
            <person name="Wuest M."/>
            <person name="Wuest F."/>
        </authorList>
    </citation>
    <scope>NUCLEOTIDE SEQUENCE [LARGE SCALE GENOMIC DNA]</scope>
    <source>
        <strain evidence="18">S2_018_000_R2_106</strain>
    </source>
</reference>
<dbReference type="EC" id="3.4.16.4" evidence="4"/>
<evidence type="ECO:0000256" key="4">
    <source>
        <dbReference type="ARBA" id="ARBA00012448"/>
    </source>
</evidence>
<proteinExistence type="inferred from homology"/>
<organism evidence="18 19">
    <name type="scientific">Blastochloris viridis</name>
    <name type="common">Rhodopseudomonas viridis</name>
    <dbReference type="NCBI Taxonomy" id="1079"/>
    <lineage>
        <taxon>Bacteria</taxon>
        <taxon>Pseudomonadati</taxon>
        <taxon>Pseudomonadota</taxon>
        <taxon>Alphaproteobacteria</taxon>
        <taxon>Hyphomicrobiales</taxon>
        <taxon>Blastochloridaceae</taxon>
        <taxon>Blastochloris</taxon>
    </lineage>
</organism>
<feature type="region of interest" description="Disordered" evidence="16">
    <location>
        <begin position="1"/>
        <end position="34"/>
    </location>
</feature>
<evidence type="ECO:0000256" key="1">
    <source>
        <dbReference type="ARBA" id="ARBA00003217"/>
    </source>
</evidence>
<evidence type="ECO:0000313" key="18">
    <source>
        <dbReference type="EMBL" id="TKW61337.1"/>
    </source>
</evidence>
<dbReference type="PANTHER" id="PTHR21581">
    <property type="entry name" value="D-ALANYL-D-ALANINE CARBOXYPEPTIDASE"/>
    <property type="match status" value="1"/>
</dbReference>
<dbReference type="GO" id="GO:0006508">
    <property type="term" value="P:proteolysis"/>
    <property type="evidence" value="ECO:0007669"/>
    <property type="project" value="UniProtKB-KW"/>
</dbReference>
<feature type="active site" evidence="13">
    <location>
        <position position="179"/>
    </location>
</feature>
<dbReference type="GO" id="GO:0071555">
    <property type="term" value="P:cell wall organization"/>
    <property type="evidence" value="ECO:0007669"/>
    <property type="project" value="UniProtKB-KW"/>
</dbReference>
<dbReference type="InterPro" id="IPR012338">
    <property type="entry name" value="Beta-lactam/transpept-like"/>
</dbReference>